<evidence type="ECO:0000256" key="1">
    <source>
        <dbReference type="SAM" id="MobiDB-lite"/>
    </source>
</evidence>
<proteinExistence type="predicted"/>
<dbReference type="EMBL" id="ODYU01005099">
    <property type="protein sequence ID" value="SOQ45635.1"/>
    <property type="molecule type" value="Genomic_DNA"/>
</dbReference>
<name>A0A2H1VXS4_SPOFR</name>
<gene>
    <name evidence="2" type="ORF">SFRICE_037666</name>
</gene>
<dbReference type="AlphaFoldDB" id="A0A2H1VXS4"/>
<evidence type="ECO:0000313" key="2">
    <source>
        <dbReference type="EMBL" id="SOQ45635.1"/>
    </source>
</evidence>
<sequence>MLRSASLHSADHFSPRSPPSSASVETLTTFHRSSPLFSAPLRVNGNAALDFQIISLWEHRVWNCVQYIVIGSFNMGLITQMVKKTNVKTAELCALYRVGLGINSGRPLPAGPLKTKYQVLSSLLIKVHCGSRSPPSPALNLFPLPSLSCQSIDLAGLYSASGPRSNVGGLSSTQYIPVLTPFYLDACKVL</sequence>
<reference evidence="2" key="1">
    <citation type="submission" date="2016-07" db="EMBL/GenBank/DDBJ databases">
        <authorList>
            <person name="Bretaudeau A."/>
        </authorList>
    </citation>
    <scope>NUCLEOTIDE SEQUENCE</scope>
    <source>
        <strain evidence="2">Rice</strain>
        <tissue evidence="2">Whole body</tissue>
    </source>
</reference>
<protein>
    <submittedName>
        <fullName evidence="2">SFRICE_037666</fullName>
    </submittedName>
</protein>
<organism evidence="2">
    <name type="scientific">Spodoptera frugiperda</name>
    <name type="common">Fall armyworm</name>
    <dbReference type="NCBI Taxonomy" id="7108"/>
    <lineage>
        <taxon>Eukaryota</taxon>
        <taxon>Metazoa</taxon>
        <taxon>Ecdysozoa</taxon>
        <taxon>Arthropoda</taxon>
        <taxon>Hexapoda</taxon>
        <taxon>Insecta</taxon>
        <taxon>Pterygota</taxon>
        <taxon>Neoptera</taxon>
        <taxon>Endopterygota</taxon>
        <taxon>Lepidoptera</taxon>
        <taxon>Glossata</taxon>
        <taxon>Ditrysia</taxon>
        <taxon>Noctuoidea</taxon>
        <taxon>Noctuidae</taxon>
        <taxon>Amphipyrinae</taxon>
        <taxon>Spodoptera</taxon>
    </lineage>
</organism>
<accession>A0A2H1VXS4</accession>
<feature type="region of interest" description="Disordered" evidence="1">
    <location>
        <begin position="1"/>
        <end position="21"/>
    </location>
</feature>